<keyword evidence="4" id="KW-0808">Transferase</keyword>
<organism evidence="12 13">
    <name type="scientific">Succinivibrio faecicola</name>
    <dbReference type="NCBI Taxonomy" id="2820300"/>
    <lineage>
        <taxon>Bacteria</taxon>
        <taxon>Pseudomonadati</taxon>
        <taxon>Pseudomonadota</taxon>
        <taxon>Gammaproteobacteria</taxon>
        <taxon>Aeromonadales</taxon>
        <taxon>Succinivibrionaceae</taxon>
        <taxon>Succinivibrio</taxon>
    </lineage>
</organism>
<evidence type="ECO:0000256" key="2">
    <source>
        <dbReference type="ARBA" id="ARBA00022448"/>
    </source>
</evidence>
<protein>
    <recommendedName>
        <fullName evidence="7">PTS system glucose-specific EIIA component</fullName>
    </recommendedName>
    <alternativeName>
        <fullName evidence="10">EIIA-Glc</fullName>
    </alternativeName>
    <alternativeName>
        <fullName evidence="9">EIII-Glc</fullName>
    </alternativeName>
    <alternativeName>
        <fullName evidence="8">Glucose-specific phosphotransferase enzyme IIA component</fullName>
    </alternativeName>
</protein>
<dbReference type="PANTHER" id="PTHR45008:SF1">
    <property type="entry name" value="PTS SYSTEM GLUCOSE-SPECIFIC EIIA COMPONENT"/>
    <property type="match status" value="1"/>
</dbReference>
<evidence type="ECO:0000256" key="1">
    <source>
        <dbReference type="ARBA" id="ARBA00004496"/>
    </source>
</evidence>
<keyword evidence="13" id="KW-1185">Reference proteome</keyword>
<evidence type="ECO:0000259" key="11">
    <source>
        <dbReference type="PROSITE" id="PS51093"/>
    </source>
</evidence>
<dbReference type="SUPFAM" id="SSF51261">
    <property type="entry name" value="Duplicated hybrid motif"/>
    <property type="match status" value="1"/>
</dbReference>
<reference evidence="12 13" key="1">
    <citation type="submission" date="2021-03" db="EMBL/GenBank/DDBJ databases">
        <title>Succinivibrio sp. nov. isolated from feces of cow.</title>
        <authorList>
            <person name="Choi J.-Y."/>
        </authorList>
    </citation>
    <scope>NUCLEOTIDE SEQUENCE [LARGE SCALE GENOMIC DNA]</scope>
    <source>
        <strain evidence="12 13">AGMB01872</strain>
    </source>
</reference>
<dbReference type="RefSeq" id="WP_219937423.1">
    <property type="nucleotide sequence ID" value="NZ_JAGFNY010000012.1"/>
</dbReference>
<dbReference type="PANTHER" id="PTHR45008">
    <property type="entry name" value="PTS SYSTEM GLUCOSE-SPECIFIC EIIA COMPONENT"/>
    <property type="match status" value="1"/>
</dbReference>
<evidence type="ECO:0000256" key="7">
    <source>
        <dbReference type="ARBA" id="ARBA00039163"/>
    </source>
</evidence>
<dbReference type="InterPro" id="IPR050890">
    <property type="entry name" value="PTS_EIIA_component"/>
</dbReference>
<comment type="caution">
    <text evidence="12">The sequence shown here is derived from an EMBL/GenBank/DDBJ whole genome shotgun (WGS) entry which is preliminary data.</text>
</comment>
<dbReference type="Pfam" id="PF00358">
    <property type="entry name" value="PTS_EIIA_1"/>
    <property type="match status" value="1"/>
</dbReference>
<dbReference type="PROSITE" id="PS51093">
    <property type="entry name" value="PTS_EIIA_TYPE_1"/>
    <property type="match status" value="1"/>
</dbReference>
<dbReference type="EMBL" id="JAGFNY010000012">
    <property type="protein sequence ID" value="MBW7570203.1"/>
    <property type="molecule type" value="Genomic_DNA"/>
</dbReference>
<gene>
    <name evidence="12" type="ORF">J5V48_04770</name>
</gene>
<evidence type="ECO:0000256" key="4">
    <source>
        <dbReference type="ARBA" id="ARBA00022679"/>
    </source>
</evidence>
<evidence type="ECO:0000256" key="10">
    <source>
        <dbReference type="ARBA" id="ARBA00042873"/>
    </source>
</evidence>
<keyword evidence="3 12" id="KW-0762">Sugar transport</keyword>
<dbReference type="Proteomes" id="UP000731465">
    <property type="component" value="Unassembled WGS sequence"/>
</dbReference>
<evidence type="ECO:0000256" key="5">
    <source>
        <dbReference type="ARBA" id="ARBA00022683"/>
    </source>
</evidence>
<feature type="domain" description="PTS EIIA type-1" evidence="11">
    <location>
        <begin position="42"/>
        <end position="148"/>
    </location>
</feature>
<evidence type="ECO:0000256" key="8">
    <source>
        <dbReference type="ARBA" id="ARBA00042296"/>
    </source>
</evidence>
<accession>A0ABS7DG72</accession>
<dbReference type="Gene3D" id="2.70.70.10">
    <property type="entry name" value="Glucose Permease (Domain IIA)"/>
    <property type="match status" value="1"/>
</dbReference>
<evidence type="ECO:0000313" key="12">
    <source>
        <dbReference type="EMBL" id="MBW7570203.1"/>
    </source>
</evidence>
<keyword evidence="6" id="KW-0418">Kinase</keyword>
<evidence type="ECO:0000256" key="9">
    <source>
        <dbReference type="ARBA" id="ARBA00042526"/>
    </source>
</evidence>
<evidence type="ECO:0000256" key="6">
    <source>
        <dbReference type="ARBA" id="ARBA00022777"/>
    </source>
</evidence>
<proteinExistence type="predicted"/>
<keyword evidence="5" id="KW-0598">Phosphotransferase system</keyword>
<keyword evidence="2" id="KW-0813">Transport</keyword>
<evidence type="ECO:0000313" key="13">
    <source>
        <dbReference type="Proteomes" id="UP000731465"/>
    </source>
</evidence>
<evidence type="ECO:0000256" key="3">
    <source>
        <dbReference type="ARBA" id="ARBA00022597"/>
    </source>
</evidence>
<dbReference type="InterPro" id="IPR001127">
    <property type="entry name" value="PTS_EIIA_1_perm"/>
</dbReference>
<comment type="subcellular location">
    <subcellularLocation>
        <location evidence="1">Cytoplasm</location>
    </subcellularLocation>
</comment>
<sequence>MGLFSFFSRNKSSEQIDAHNVSDLELFAPVGGTLLSLREVPDLVISEKLIGDGVAIAPERSTNMIYAPCDGTISRITASNNAFTIKRDNGLEIYVTFGIGTNAFTGKGLSSRIIVGAKVTQGTPIINIDMQVAKEDLESAIVSMIVVNSSADIAKVISSRGKAQAAKTPCAWVYLKDSENTND</sequence>
<dbReference type="InterPro" id="IPR011055">
    <property type="entry name" value="Dup_hybrid_motif"/>
</dbReference>
<name>A0ABS7DG72_9GAMM</name>